<dbReference type="Pfam" id="PF00577">
    <property type="entry name" value="Usher"/>
    <property type="match status" value="1"/>
</dbReference>
<feature type="signal peptide" evidence="1">
    <location>
        <begin position="1"/>
        <end position="18"/>
    </location>
</feature>
<dbReference type="InterPro" id="IPR042186">
    <property type="entry name" value="FimD_plug_dom"/>
</dbReference>
<dbReference type="PANTHER" id="PTHR30451">
    <property type="entry name" value="OUTER MEMBRANE USHER PROTEIN"/>
    <property type="match status" value="1"/>
</dbReference>
<dbReference type="Gene3D" id="2.60.40.2610">
    <property type="entry name" value="Outer membrane usher protein FimD, plug domain"/>
    <property type="match status" value="1"/>
</dbReference>
<sequence length="761" mass="84064">MQILNTLFFLALISPALAADPLVVALTLNGVAQGDVPALYDNDEYWIAGSALHGLEEDTQNAIWFEGENYYAISSLKGLHSRFDPAQLSLELTADARYFGETEIMLSHDPSQLYAAPTALSWYLNYQLSLRKQSQTQGVDFQFNPTLNINRGYVNFRSEQSYNHQPDQSEWRRINTLLTYDVPQSMLRLSVGDLIPTTGPLGQSQAMAGIGVARVFAMQPNFNASPSAQFQAPVTQPSTADIYLNGQQISSQNLQPGVYNFNDLSYYTGLQDVEIVIRDSSGHTQRYRTPYYFDDSLLKAGLSEFNYNVGVARQNGSFNDYQGLTYSGYQRFGFTDWLTLGGQASGQSDQHRIGLLANIGLGTYGTLGSAASWAKHAEQSGGSAQVLQYRFVNQAFSISANARRQTPYFLPKNDLFTELSAPDWSSDIGISWGQPVFGNISLNIGRQMGQNEQQTFTRYQIGYAISPIRSLAINAQLQSQHAAKQRKISGFLTLSWSFDQGGSLYMSSRYQDGQTLNSSNLNQSAPLGQGWGYNLGVQQQEQGTDYSAWLQSKHAQGQFELSLLQSNRLNQHVNNGQISWSSALAYSEGYYGFTRPINQSFAIAQLADIPGVPVLKNGSPIGMTNTQGIAFLPDLANNGWHQISVDQAEIPLHYSLPQLRKDILSGNFNAQKVVFPARIIAAVSGQLQQPNGQALANQRVTIRNANHTIDLQTALDGYFYTEDLAPGIYSFHTERCTGTLEVPQSQAIVNEIPPSICKELP</sequence>
<proteinExistence type="predicted"/>
<evidence type="ECO:0000313" key="2">
    <source>
        <dbReference type="EMBL" id="MCB5196852.1"/>
    </source>
</evidence>
<name>A0ABS8BML9_9NEIS</name>
<reference evidence="2 3" key="1">
    <citation type="submission" date="2021-10" db="EMBL/GenBank/DDBJ databases">
        <authorList>
            <person name="Chen M."/>
        </authorList>
    </citation>
    <scope>NUCLEOTIDE SEQUENCE [LARGE SCALE GENOMIC DNA]</scope>
    <source>
        <strain evidence="2 3">H3-26</strain>
    </source>
</reference>
<feature type="chain" id="PRO_5047173936" evidence="1">
    <location>
        <begin position="19"/>
        <end position="761"/>
    </location>
</feature>
<keyword evidence="1" id="KW-0732">Signal</keyword>
<comment type="caution">
    <text evidence="2">The sequence shown here is derived from an EMBL/GenBank/DDBJ whole genome shotgun (WGS) entry which is preliminary data.</text>
</comment>
<dbReference type="EMBL" id="JAJAWG010000007">
    <property type="protein sequence ID" value="MCB5196852.1"/>
    <property type="molecule type" value="Genomic_DNA"/>
</dbReference>
<dbReference type="InterPro" id="IPR000015">
    <property type="entry name" value="Fimb_usher"/>
</dbReference>
<dbReference type="Proteomes" id="UP001198034">
    <property type="component" value="Unassembled WGS sequence"/>
</dbReference>
<organism evidence="2 3">
    <name type="scientific">Deefgea salmonis</name>
    <dbReference type="NCBI Taxonomy" id="2875502"/>
    <lineage>
        <taxon>Bacteria</taxon>
        <taxon>Pseudomonadati</taxon>
        <taxon>Pseudomonadota</taxon>
        <taxon>Betaproteobacteria</taxon>
        <taxon>Neisseriales</taxon>
        <taxon>Chitinibacteraceae</taxon>
        <taxon>Deefgea</taxon>
    </lineage>
</organism>
<dbReference type="InterPro" id="IPR008969">
    <property type="entry name" value="CarboxyPept-like_regulatory"/>
</dbReference>
<dbReference type="PANTHER" id="PTHR30451:SF5">
    <property type="entry name" value="SLR0019 PROTEIN"/>
    <property type="match status" value="1"/>
</dbReference>
<gene>
    <name evidence="2" type="ORF">LG219_11290</name>
</gene>
<dbReference type="SUPFAM" id="SSF49464">
    <property type="entry name" value="Carboxypeptidase regulatory domain-like"/>
    <property type="match status" value="1"/>
</dbReference>
<protein>
    <submittedName>
        <fullName evidence="2">Fimbria/pilus outer membrane usher protein</fullName>
    </submittedName>
</protein>
<evidence type="ECO:0000313" key="3">
    <source>
        <dbReference type="Proteomes" id="UP001198034"/>
    </source>
</evidence>
<accession>A0ABS8BML9</accession>
<dbReference type="RefSeq" id="WP_226764593.1">
    <property type="nucleotide sequence ID" value="NZ_JAJAWG010000007.1"/>
</dbReference>
<evidence type="ECO:0000256" key="1">
    <source>
        <dbReference type="SAM" id="SignalP"/>
    </source>
</evidence>
<keyword evidence="3" id="KW-1185">Reference proteome</keyword>
<dbReference type="Gene3D" id="2.60.40.3110">
    <property type="match status" value="1"/>
</dbReference>